<evidence type="ECO:0000313" key="8">
    <source>
        <dbReference type="EMBL" id="EDW66295.2"/>
    </source>
</evidence>
<reference evidence="8 9" key="1">
    <citation type="journal article" date="2007" name="Nature">
        <title>Evolution of genes and genomes on the Drosophila phylogeny.</title>
        <authorList>
            <consortium name="Drosophila 12 Genomes Consortium"/>
            <person name="Clark A.G."/>
            <person name="Eisen M.B."/>
            <person name="Smith D.R."/>
            <person name="Bergman C.M."/>
            <person name="Oliver B."/>
            <person name="Markow T.A."/>
            <person name="Kaufman T.C."/>
            <person name="Kellis M."/>
            <person name="Gelbart W."/>
            <person name="Iyer V.N."/>
            <person name="Pollard D.A."/>
            <person name="Sackton T.B."/>
            <person name="Larracuente A.M."/>
            <person name="Singh N.D."/>
            <person name="Abad J.P."/>
            <person name="Abt D.N."/>
            <person name="Adryan B."/>
            <person name="Aguade M."/>
            <person name="Akashi H."/>
            <person name="Anderson W.W."/>
            <person name="Aquadro C.F."/>
            <person name="Ardell D.H."/>
            <person name="Arguello R."/>
            <person name="Artieri C.G."/>
            <person name="Barbash D.A."/>
            <person name="Barker D."/>
            <person name="Barsanti P."/>
            <person name="Batterham P."/>
            <person name="Batzoglou S."/>
            <person name="Begun D."/>
            <person name="Bhutkar A."/>
            <person name="Blanco E."/>
            <person name="Bosak S.A."/>
            <person name="Bradley R.K."/>
            <person name="Brand A.D."/>
            <person name="Brent M.R."/>
            <person name="Brooks A.N."/>
            <person name="Brown R.H."/>
            <person name="Butlin R.K."/>
            <person name="Caggese C."/>
            <person name="Calvi B.R."/>
            <person name="Bernardo de Carvalho A."/>
            <person name="Caspi A."/>
            <person name="Castrezana S."/>
            <person name="Celniker S.E."/>
            <person name="Chang J.L."/>
            <person name="Chapple C."/>
            <person name="Chatterji S."/>
            <person name="Chinwalla A."/>
            <person name="Civetta A."/>
            <person name="Clifton S.W."/>
            <person name="Comeron J.M."/>
            <person name="Costello J.C."/>
            <person name="Coyne J.A."/>
            <person name="Daub J."/>
            <person name="David R.G."/>
            <person name="Delcher A.L."/>
            <person name="Delehaunty K."/>
            <person name="Do C.B."/>
            <person name="Ebling H."/>
            <person name="Edwards K."/>
            <person name="Eickbush T."/>
            <person name="Evans J.D."/>
            <person name="Filipski A."/>
            <person name="Findeiss S."/>
            <person name="Freyhult E."/>
            <person name="Fulton L."/>
            <person name="Fulton R."/>
            <person name="Garcia A.C."/>
            <person name="Gardiner A."/>
            <person name="Garfield D.A."/>
            <person name="Garvin B.E."/>
            <person name="Gibson G."/>
            <person name="Gilbert D."/>
            <person name="Gnerre S."/>
            <person name="Godfrey J."/>
            <person name="Good R."/>
            <person name="Gotea V."/>
            <person name="Gravely B."/>
            <person name="Greenberg A.J."/>
            <person name="Griffiths-Jones S."/>
            <person name="Gross S."/>
            <person name="Guigo R."/>
            <person name="Gustafson E.A."/>
            <person name="Haerty W."/>
            <person name="Hahn M.W."/>
            <person name="Halligan D.L."/>
            <person name="Halpern A.L."/>
            <person name="Halter G.M."/>
            <person name="Han M.V."/>
            <person name="Heger A."/>
            <person name="Hillier L."/>
            <person name="Hinrichs A.S."/>
            <person name="Holmes I."/>
            <person name="Hoskins R.A."/>
            <person name="Hubisz M.J."/>
            <person name="Hultmark D."/>
            <person name="Huntley M.A."/>
            <person name="Jaffe D.B."/>
            <person name="Jagadeeshan S."/>
            <person name="Jeck W.R."/>
            <person name="Johnson J."/>
            <person name="Jones C.D."/>
            <person name="Jordan W.C."/>
            <person name="Karpen G.H."/>
            <person name="Kataoka E."/>
            <person name="Keightley P.D."/>
            <person name="Kheradpour P."/>
            <person name="Kirkness E.F."/>
            <person name="Koerich L.B."/>
            <person name="Kristiansen K."/>
            <person name="Kudrna D."/>
            <person name="Kulathinal R.J."/>
            <person name="Kumar S."/>
            <person name="Kwok R."/>
            <person name="Lander E."/>
            <person name="Langley C.H."/>
            <person name="Lapoint R."/>
            <person name="Lazzaro B.P."/>
            <person name="Lee S.J."/>
            <person name="Levesque L."/>
            <person name="Li R."/>
            <person name="Lin C.F."/>
            <person name="Lin M.F."/>
            <person name="Lindblad-Toh K."/>
            <person name="Llopart A."/>
            <person name="Long M."/>
            <person name="Low L."/>
            <person name="Lozovsky E."/>
            <person name="Lu J."/>
            <person name="Luo M."/>
            <person name="Machado C.A."/>
            <person name="Makalowski W."/>
            <person name="Marzo M."/>
            <person name="Matsuda M."/>
            <person name="Matzkin L."/>
            <person name="McAllister B."/>
            <person name="McBride C.S."/>
            <person name="McKernan B."/>
            <person name="McKernan K."/>
            <person name="Mendez-Lago M."/>
            <person name="Minx P."/>
            <person name="Mollenhauer M.U."/>
            <person name="Montooth K."/>
            <person name="Mount S.M."/>
            <person name="Mu X."/>
            <person name="Myers E."/>
            <person name="Negre B."/>
            <person name="Newfeld S."/>
            <person name="Nielsen R."/>
            <person name="Noor M.A."/>
            <person name="O'Grady P."/>
            <person name="Pachter L."/>
            <person name="Papaceit M."/>
            <person name="Parisi M.J."/>
            <person name="Parisi M."/>
            <person name="Parts L."/>
            <person name="Pedersen J.S."/>
            <person name="Pesole G."/>
            <person name="Phillippy A.M."/>
            <person name="Ponting C.P."/>
            <person name="Pop M."/>
            <person name="Porcelli D."/>
            <person name="Powell J.R."/>
            <person name="Prohaska S."/>
            <person name="Pruitt K."/>
            <person name="Puig M."/>
            <person name="Quesneville H."/>
            <person name="Ram K.R."/>
            <person name="Rand D."/>
            <person name="Rasmussen M.D."/>
            <person name="Reed L.K."/>
            <person name="Reenan R."/>
            <person name="Reily A."/>
            <person name="Remington K.A."/>
            <person name="Rieger T.T."/>
            <person name="Ritchie M.G."/>
            <person name="Robin C."/>
            <person name="Rogers Y.H."/>
            <person name="Rohde C."/>
            <person name="Rozas J."/>
            <person name="Rubenfield M.J."/>
            <person name="Ruiz A."/>
            <person name="Russo S."/>
            <person name="Salzberg S.L."/>
            <person name="Sanchez-Gracia A."/>
            <person name="Saranga D.J."/>
            <person name="Sato H."/>
            <person name="Schaeffer S.W."/>
            <person name="Schatz M.C."/>
            <person name="Schlenke T."/>
            <person name="Schwartz R."/>
            <person name="Segarra C."/>
            <person name="Singh R.S."/>
            <person name="Sirot L."/>
            <person name="Sirota M."/>
            <person name="Sisneros N.B."/>
            <person name="Smith C.D."/>
            <person name="Smith T.F."/>
            <person name="Spieth J."/>
            <person name="Stage D.E."/>
            <person name="Stark A."/>
            <person name="Stephan W."/>
            <person name="Strausberg R.L."/>
            <person name="Strempel S."/>
            <person name="Sturgill D."/>
            <person name="Sutton G."/>
            <person name="Sutton G.G."/>
            <person name="Tao W."/>
            <person name="Teichmann S."/>
            <person name="Tobari Y.N."/>
            <person name="Tomimura Y."/>
            <person name="Tsolas J.M."/>
            <person name="Valente V.L."/>
            <person name="Venter E."/>
            <person name="Venter J.C."/>
            <person name="Vicario S."/>
            <person name="Vieira F.G."/>
            <person name="Vilella A.J."/>
            <person name="Villasante A."/>
            <person name="Walenz B."/>
            <person name="Wang J."/>
            <person name="Wasserman M."/>
            <person name="Watts T."/>
            <person name="Wilson D."/>
            <person name="Wilson R.K."/>
            <person name="Wing R.A."/>
            <person name="Wolfner M.F."/>
            <person name="Wong A."/>
            <person name="Wong G.K."/>
            <person name="Wu C.I."/>
            <person name="Wu G."/>
            <person name="Yamamoto D."/>
            <person name="Yang H.P."/>
            <person name="Yang S.P."/>
            <person name="Yorke J.A."/>
            <person name="Yoshida K."/>
            <person name="Zdobnov E."/>
            <person name="Zhang P."/>
            <person name="Zhang Y."/>
            <person name="Zimin A.V."/>
            <person name="Baldwin J."/>
            <person name="Abdouelleil A."/>
            <person name="Abdulkadir J."/>
            <person name="Abebe A."/>
            <person name="Abera B."/>
            <person name="Abreu J."/>
            <person name="Acer S.C."/>
            <person name="Aftuck L."/>
            <person name="Alexander A."/>
            <person name="An P."/>
            <person name="Anderson E."/>
            <person name="Anderson S."/>
            <person name="Arachi H."/>
            <person name="Azer M."/>
            <person name="Bachantsang P."/>
            <person name="Barry A."/>
            <person name="Bayul T."/>
            <person name="Berlin A."/>
            <person name="Bessette D."/>
            <person name="Bloom T."/>
            <person name="Blye J."/>
            <person name="Boguslavskiy L."/>
            <person name="Bonnet C."/>
            <person name="Boukhgalter B."/>
            <person name="Bourzgui I."/>
            <person name="Brown A."/>
            <person name="Cahill P."/>
            <person name="Channer S."/>
            <person name="Cheshatsang Y."/>
            <person name="Chuda L."/>
            <person name="Citroen M."/>
            <person name="Collymore A."/>
            <person name="Cooke P."/>
            <person name="Costello M."/>
            <person name="D'Aco K."/>
            <person name="Daza R."/>
            <person name="De Haan G."/>
            <person name="DeGray S."/>
            <person name="DeMaso C."/>
            <person name="Dhargay N."/>
            <person name="Dooley K."/>
            <person name="Dooley E."/>
            <person name="Doricent M."/>
            <person name="Dorje P."/>
            <person name="Dorjee K."/>
            <person name="Dupes A."/>
            <person name="Elong R."/>
            <person name="Falk J."/>
            <person name="Farina A."/>
            <person name="Faro S."/>
            <person name="Ferguson D."/>
            <person name="Fisher S."/>
            <person name="Foley C.D."/>
            <person name="Franke A."/>
            <person name="Friedrich D."/>
            <person name="Gadbois L."/>
            <person name="Gearin G."/>
            <person name="Gearin C.R."/>
            <person name="Giannoukos G."/>
            <person name="Goode T."/>
            <person name="Graham J."/>
            <person name="Grandbois E."/>
            <person name="Grewal S."/>
            <person name="Gyaltsen K."/>
            <person name="Hafez N."/>
            <person name="Hagos B."/>
            <person name="Hall J."/>
            <person name="Henson C."/>
            <person name="Hollinger A."/>
            <person name="Honan T."/>
            <person name="Huard M.D."/>
            <person name="Hughes L."/>
            <person name="Hurhula B."/>
            <person name="Husby M.E."/>
            <person name="Kamat A."/>
            <person name="Kanga B."/>
            <person name="Kashin S."/>
            <person name="Khazanovich D."/>
            <person name="Kisner P."/>
            <person name="Lance K."/>
            <person name="Lara M."/>
            <person name="Lee W."/>
            <person name="Lennon N."/>
            <person name="Letendre F."/>
            <person name="LeVine R."/>
            <person name="Lipovsky A."/>
            <person name="Liu X."/>
            <person name="Liu J."/>
            <person name="Liu S."/>
            <person name="Lokyitsang T."/>
            <person name="Lokyitsang Y."/>
            <person name="Lubonja R."/>
            <person name="Lui A."/>
            <person name="MacDonald P."/>
            <person name="Magnisalis V."/>
            <person name="Maru K."/>
            <person name="Matthews C."/>
            <person name="McCusker W."/>
            <person name="McDonough S."/>
            <person name="Mehta T."/>
            <person name="Meldrim J."/>
            <person name="Meneus L."/>
            <person name="Mihai O."/>
            <person name="Mihalev A."/>
            <person name="Mihova T."/>
            <person name="Mittelman R."/>
            <person name="Mlenga V."/>
            <person name="Montmayeur A."/>
            <person name="Mulrain L."/>
            <person name="Navidi A."/>
            <person name="Naylor J."/>
            <person name="Negash T."/>
            <person name="Nguyen T."/>
            <person name="Nguyen N."/>
            <person name="Nicol R."/>
            <person name="Norbu C."/>
            <person name="Norbu N."/>
            <person name="Novod N."/>
            <person name="O'Neill B."/>
            <person name="Osman S."/>
            <person name="Markiewicz E."/>
            <person name="Oyono O.L."/>
            <person name="Patti C."/>
            <person name="Phunkhang P."/>
            <person name="Pierre F."/>
            <person name="Priest M."/>
            <person name="Raghuraman S."/>
            <person name="Rege F."/>
            <person name="Reyes R."/>
            <person name="Rise C."/>
            <person name="Rogov P."/>
            <person name="Ross K."/>
            <person name="Ryan E."/>
            <person name="Settipalli S."/>
            <person name="Shea T."/>
            <person name="Sherpa N."/>
            <person name="Shi L."/>
            <person name="Shih D."/>
            <person name="Sparrow T."/>
            <person name="Spaulding J."/>
            <person name="Stalker J."/>
            <person name="Stange-Thomann N."/>
            <person name="Stavropoulos S."/>
            <person name="Stone C."/>
            <person name="Strader C."/>
            <person name="Tesfaye S."/>
            <person name="Thomson T."/>
            <person name="Thoulutsang Y."/>
            <person name="Thoulutsang D."/>
            <person name="Topham K."/>
            <person name="Topping I."/>
            <person name="Tsamla T."/>
            <person name="Vassiliev H."/>
            <person name="Vo A."/>
            <person name="Wangchuk T."/>
            <person name="Wangdi T."/>
            <person name="Weiand M."/>
            <person name="Wilkinson J."/>
            <person name="Wilson A."/>
            <person name="Yadav S."/>
            <person name="Young G."/>
            <person name="Yu Q."/>
            <person name="Zembek L."/>
            <person name="Zhong D."/>
            <person name="Zimmer A."/>
            <person name="Zwirko Z."/>
            <person name="Jaffe D.B."/>
            <person name="Alvarez P."/>
            <person name="Brockman W."/>
            <person name="Butler J."/>
            <person name="Chin C."/>
            <person name="Gnerre S."/>
            <person name="Grabherr M."/>
            <person name="Kleber M."/>
            <person name="Mauceli E."/>
            <person name="MacCallum I."/>
        </authorList>
    </citation>
    <scope>NUCLEOTIDE SEQUENCE [LARGE SCALE GENOMIC DNA]</scope>
    <source>
        <strain evidence="9">Tucson 15010-1051.87</strain>
    </source>
</reference>
<dbReference type="Pfam" id="PF03134">
    <property type="entry name" value="TB2_DP1_HVA22"/>
    <property type="match status" value="1"/>
</dbReference>
<dbReference type="Proteomes" id="UP000008792">
    <property type="component" value="Unassembled WGS sequence"/>
</dbReference>
<feature type="transmembrane region" description="Helical" evidence="6">
    <location>
        <begin position="34"/>
        <end position="53"/>
    </location>
</feature>
<dbReference type="InterPro" id="IPR004345">
    <property type="entry name" value="TB2_DP1_HVA22"/>
</dbReference>
<dbReference type="InParanoid" id="B4MAN6"/>
<gene>
    <name evidence="8" type="primary">Dvir\GJ15630</name>
    <name evidence="8" type="ORF">Dvir_GJ15630</name>
</gene>
<keyword evidence="3 6" id="KW-0812">Transmembrane</keyword>
<comment type="caution">
    <text evidence="6">Lacks conserved residue(s) required for the propagation of feature annotation.</text>
</comment>
<proteinExistence type="inferred from homology"/>
<dbReference type="EMBL" id="CH940655">
    <property type="protein sequence ID" value="EDW66295.2"/>
    <property type="molecule type" value="Genomic_DNA"/>
</dbReference>
<name>B4MAN6_DROVI</name>
<feature type="compositionally biased region" description="Basic residues" evidence="7">
    <location>
        <begin position="258"/>
        <end position="269"/>
    </location>
</feature>
<dbReference type="GO" id="GO:0016020">
    <property type="term" value="C:membrane"/>
    <property type="evidence" value="ECO:0007669"/>
    <property type="project" value="UniProtKB-SubCell"/>
</dbReference>
<dbReference type="HOGENOM" id="CLU_869520_0_0_1"/>
<accession>B4MAN6</accession>
<organism evidence="8 9">
    <name type="scientific">Drosophila virilis</name>
    <name type="common">Fruit fly</name>
    <dbReference type="NCBI Taxonomy" id="7244"/>
    <lineage>
        <taxon>Eukaryota</taxon>
        <taxon>Metazoa</taxon>
        <taxon>Ecdysozoa</taxon>
        <taxon>Arthropoda</taxon>
        <taxon>Hexapoda</taxon>
        <taxon>Insecta</taxon>
        <taxon>Pterygota</taxon>
        <taxon>Neoptera</taxon>
        <taxon>Endopterygota</taxon>
        <taxon>Diptera</taxon>
        <taxon>Brachycera</taxon>
        <taxon>Muscomorpha</taxon>
        <taxon>Ephydroidea</taxon>
        <taxon>Drosophilidae</taxon>
        <taxon>Drosophila</taxon>
    </lineage>
</organism>
<feature type="compositionally biased region" description="Pro residues" evidence="7">
    <location>
        <begin position="167"/>
        <end position="181"/>
    </location>
</feature>
<evidence type="ECO:0000256" key="6">
    <source>
        <dbReference type="RuleBase" id="RU362006"/>
    </source>
</evidence>
<dbReference type="KEGG" id="dvi:6634739"/>
<keyword evidence="4 6" id="KW-1133">Transmembrane helix</keyword>
<dbReference type="PANTHER" id="PTHR12300">
    <property type="entry name" value="HVA22-LIKE PROTEINS"/>
    <property type="match status" value="1"/>
</dbReference>
<dbReference type="AlphaFoldDB" id="B4MAN6"/>
<comment type="similarity">
    <text evidence="2 6">Belongs to the DP1 family.</text>
</comment>
<dbReference type="OrthoDB" id="7868454at2759"/>
<evidence type="ECO:0000256" key="2">
    <source>
        <dbReference type="ARBA" id="ARBA00008573"/>
    </source>
</evidence>
<dbReference type="PANTHER" id="PTHR12300:SF161">
    <property type="entry name" value="RECEPTOR EXPRESSION-ENHANCING PROTEIN"/>
    <property type="match status" value="1"/>
</dbReference>
<feature type="region of interest" description="Disordered" evidence="7">
    <location>
        <begin position="164"/>
        <end position="187"/>
    </location>
</feature>
<protein>
    <recommendedName>
        <fullName evidence="6">Receptor expression-enhancing protein</fullName>
    </recommendedName>
</protein>
<evidence type="ECO:0000256" key="1">
    <source>
        <dbReference type="ARBA" id="ARBA00004141"/>
    </source>
</evidence>
<evidence type="ECO:0000256" key="7">
    <source>
        <dbReference type="SAM" id="MobiDB-lite"/>
    </source>
</evidence>
<evidence type="ECO:0000256" key="3">
    <source>
        <dbReference type="ARBA" id="ARBA00022692"/>
    </source>
</evidence>
<sequence>MIYELIIMLIGWLYPAFATYNSLNGNLRSQVSWMKYWIVFGVFNAFHFFTGCLEPWVPFLSGFKLFILCWLLPSLGSGSQFIHDDILDPLLKSNKEAINRTVDSVSSVSSALLRELVKMIYHLLVDVVEQCWLMTRNANDIHVTPRLQAAINEQAAIQLEDVKTVEPQPPSPSSPPPPLPLPKLDVSQPSNGAFRAAALSSSMIDDQLALRILLAEAVSAERMQLCQQLSSSEHLAPIHSHVRVVPPITTKPTPKPQRPPKPKRGKRKHLEATAARFQLEMDLDADRAYREYCDADDEEKH</sequence>
<comment type="subcellular location">
    <subcellularLocation>
        <location evidence="1 6">Membrane</location>
        <topology evidence="1 6">Multi-pass membrane protein</topology>
    </subcellularLocation>
</comment>
<dbReference type="eggNOG" id="KOG1726">
    <property type="taxonomic scope" value="Eukaryota"/>
</dbReference>
<keyword evidence="5 6" id="KW-0472">Membrane</keyword>
<evidence type="ECO:0000256" key="4">
    <source>
        <dbReference type="ARBA" id="ARBA00022989"/>
    </source>
</evidence>
<keyword evidence="9" id="KW-1185">Reference proteome</keyword>
<evidence type="ECO:0000256" key="5">
    <source>
        <dbReference type="ARBA" id="ARBA00023136"/>
    </source>
</evidence>
<feature type="region of interest" description="Disordered" evidence="7">
    <location>
        <begin position="246"/>
        <end position="271"/>
    </location>
</feature>
<evidence type="ECO:0000313" key="9">
    <source>
        <dbReference type="Proteomes" id="UP000008792"/>
    </source>
</evidence>